<evidence type="ECO:0000313" key="6">
    <source>
        <dbReference type="Proteomes" id="UP000287872"/>
    </source>
</evidence>
<dbReference type="CDD" id="cd00090">
    <property type="entry name" value="HTH_ARSR"/>
    <property type="match status" value="1"/>
</dbReference>
<organism evidence="5 6">
    <name type="scientific">Clostridium tagluense</name>
    <dbReference type="NCBI Taxonomy" id="360422"/>
    <lineage>
        <taxon>Bacteria</taxon>
        <taxon>Bacillati</taxon>
        <taxon>Bacillota</taxon>
        <taxon>Clostridia</taxon>
        <taxon>Eubacteriales</taxon>
        <taxon>Clostridiaceae</taxon>
        <taxon>Clostridium</taxon>
    </lineage>
</organism>
<protein>
    <submittedName>
        <fullName evidence="5">MarR family transcriptional regulator</fullName>
    </submittedName>
</protein>
<sequence>MFDIESCVCFINNKTSKKMADMFNERLIPLGVTRVQWMAMYYLLKYGDMNQKDLGERMDIKESTVARLLDRMETEDLILRTQAKEDRRIKYIKLTQKGRERIEELLEEGQKMSEFFSKGITEEETEVFKRVLQKFMKNIS</sequence>
<dbReference type="Gene3D" id="1.10.10.10">
    <property type="entry name" value="Winged helix-like DNA-binding domain superfamily/Winged helix DNA-binding domain"/>
    <property type="match status" value="1"/>
</dbReference>
<dbReference type="Pfam" id="PF01047">
    <property type="entry name" value="MarR"/>
    <property type="match status" value="1"/>
</dbReference>
<dbReference type="EMBL" id="BHYK01000024">
    <property type="protein sequence ID" value="GCD11966.1"/>
    <property type="molecule type" value="Genomic_DNA"/>
</dbReference>
<keyword evidence="2" id="KW-0238">DNA-binding</keyword>
<dbReference type="AlphaFoldDB" id="A0A401UR20"/>
<dbReference type="PROSITE" id="PS50995">
    <property type="entry name" value="HTH_MARR_2"/>
    <property type="match status" value="1"/>
</dbReference>
<gene>
    <name evidence="5" type="ORF">Ctaglu_35890</name>
</gene>
<keyword evidence="3" id="KW-0804">Transcription</keyword>
<evidence type="ECO:0000313" key="5">
    <source>
        <dbReference type="EMBL" id="GCD11966.1"/>
    </source>
</evidence>
<dbReference type="InterPro" id="IPR011991">
    <property type="entry name" value="ArsR-like_HTH"/>
</dbReference>
<reference evidence="5 6" key="1">
    <citation type="submission" date="2018-11" db="EMBL/GenBank/DDBJ databases">
        <title>Genome sequencing and assembly of Clostridium tagluense strain A121.</title>
        <authorList>
            <person name="Murakami T."/>
            <person name="Segawa T."/>
            <person name="Shcherbakova V.A."/>
            <person name="Mori H."/>
            <person name="Yoshimura Y."/>
        </authorList>
    </citation>
    <scope>NUCLEOTIDE SEQUENCE [LARGE SCALE GENOMIC DNA]</scope>
    <source>
        <strain evidence="5 6">A121</strain>
    </source>
</reference>
<dbReference type="Proteomes" id="UP000287872">
    <property type="component" value="Unassembled WGS sequence"/>
</dbReference>
<dbReference type="SMART" id="SM00347">
    <property type="entry name" value="HTH_MARR"/>
    <property type="match status" value="1"/>
</dbReference>
<evidence type="ECO:0000259" key="4">
    <source>
        <dbReference type="PROSITE" id="PS50995"/>
    </source>
</evidence>
<dbReference type="PANTHER" id="PTHR42756">
    <property type="entry name" value="TRANSCRIPTIONAL REGULATOR, MARR"/>
    <property type="match status" value="1"/>
</dbReference>
<dbReference type="SUPFAM" id="SSF46785">
    <property type="entry name" value="Winged helix' DNA-binding domain"/>
    <property type="match status" value="1"/>
</dbReference>
<dbReference type="RefSeq" id="WP_233439857.1">
    <property type="nucleotide sequence ID" value="NZ_BHYK01000024.1"/>
</dbReference>
<evidence type="ECO:0000256" key="3">
    <source>
        <dbReference type="ARBA" id="ARBA00023163"/>
    </source>
</evidence>
<comment type="caution">
    <text evidence="5">The sequence shown here is derived from an EMBL/GenBank/DDBJ whole genome shotgun (WGS) entry which is preliminary data.</text>
</comment>
<dbReference type="InterPro" id="IPR000835">
    <property type="entry name" value="HTH_MarR-typ"/>
</dbReference>
<evidence type="ECO:0000256" key="2">
    <source>
        <dbReference type="ARBA" id="ARBA00023125"/>
    </source>
</evidence>
<dbReference type="InterPro" id="IPR036390">
    <property type="entry name" value="WH_DNA-bd_sf"/>
</dbReference>
<proteinExistence type="predicted"/>
<feature type="domain" description="HTH marR-type" evidence="4">
    <location>
        <begin position="1"/>
        <end position="137"/>
    </location>
</feature>
<keyword evidence="1" id="KW-0805">Transcription regulation</keyword>
<dbReference type="InterPro" id="IPR036388">
    <property type="entry name" value="WH-like_DNA-bd_sf"/>
</dbReference>
<dbReference type="PANTHER" id="PTHR42756:SF1">
    <property type="entry name" value="TRANSCRIPTIONAL REPRESSOR OF EMRAB OPERON"/>
    <property type="match status" value="1"/>
</dbReference>
<dbReference type="PROSITE" id="PS01117">
    <property type="entry name" value="HTH_MARR_1"/>
    <property type="match status" value="1"/>
</dbReference>
<keyword evidence="6" id="KW-1185">Reference proteome</keyword>
<dbReference type="InterPro" id="IPR023187">
    <property type="entry name" value="Tscrpt_reg_MarR-type_CS"/>
</dbReference>
<name>A0A401UR20_9CLOT</name>
<evidence type="ECO:0000256" key="1">
    <source>
        <dbReference type="ARBA" id="ARBA00023015"/>
    </source>
</evidence>
<dbReference type="PRINTS" id="PR00598">
    <property type="entry name" value="HTHMARR"/>
</dbReference>
<accession>A0A401UR20</accession>
<dbReference type="GO" id="GO:0003700">
    <property type="term" value="F:DNA-binding transcription factor activity"/>
    <property type="evidence" value="ECO:0007669"/>
    <property type="project" value="InterPro"/>
</dbReference>
<dbReference type="GO" id="GO:0003677">
    <property type="term" value="F:DNA binding"/>
    <property type="evidence" value="ECO:0007669"/>
    <property type="project" value="UniProtKB-KW"/>
</dbReference>